<dbReference type="InParanoid" id="F6VM95"/>
<reference evidence="3" key="3">
    <citation type="submission" date="2025-09" db="UniProtKB">
        <authorList>
            <consortium name="Ensembl"/>
        </authorList>
    </citation>
    <scope>IDENTIFICATION</scope>
</reference>
<dbReference type="STRING" id="13616.ENSMODP00000005908"/>
<dbReference type="Ensembl" id="ENSMODT00000006032.4">
    <property type="protein sequence ID" value="ENSMODP00000005908.4"/>
    <property type="gene ID" value="ENSMODG00000004798.4"/>
</dbReference>
<dbReference type="Gene3D" id="2.30.42.10">
    <property type="match status" value="1"/>
</dbReference>
<dbReference type="SMART" id="SM00228">
    <property type="entry name" value="PDZ"/>
    <property type="match status" value="1"/>
</dbReference>
<dbReference type="SUPFAM" id="SSF50156">
    <property type="entry name" value="PDZ domain-like"/>
    <property type="match status" value="1"/>
</dbReference>
<dbReference type="GO" id="GO:0098793">
    <property type="term" value="C:presynapse"/>
    <property type="evidence" value="ECO:0007669"/>
    <property type="project" value="GOC"/>
</dbReference>
<dbReference type="Proteomes" id="UP000002280">
    <property type="component" value="Chromosome X"/>
</dbReference>
<dbReference type="CDD" id="cd06752">
    <property type="entry name" value="PDZ_PDZD11-like"/>
    <property type="match status" value="1"/>
</dbReference>
<dbReference type="AlphaFoldDB" id="F6VM95"/>
<dbReference type="GeneTree" id="ENSGT00940000153222"/>
<keyword evidence="4" id="KW-1185">Reference proteome</keyword>
<feature type="region of interest" description="Disordered" evidence="1">
    <location>
        <begin position="1"/>
        <end position="86"/>
    </location>
</feature>
<dbReference type="GO" id="GO:0005911">
    <property type="term" value="C:cell-cell junction"/>
    <property type="evidence" value="ECO:0000318"/>
    <property type="project" value="GO_Central"/>
</dbReference>
<dbReference type="GO" id="GO:0007269">
    <property type="term" value="P:neurotransmitter secretion"/>
    <property type="evidence" value="ECO:0000318"/>
    <property type="project" value="GO_Central"/>
</dbReference>
<feature type="region of interest" description="Disordered" evidence="1">
    <location>
        <begin position="193"/>
        <end position="215"/>
    </location>
</feature>
<feature type="compositionally biased region" description="Polar residues" evidence="1">
    <location>
        <begin position="39"/>
        <end position="59"/>
    </location>
</feature>
<feature type="domain" description="PDZ" evidence="2">
    <location>
        <begin position="223"/>
        <end position="293"/>
    </location>
</feature>
<dbReference type="GO" id="GO:0048489">
    <property type="term" value="P:synaptic vesicle transport"/>
    <property type="evidence" value="ECO:0000318"/>
    <property type="project" value="GO_Central"/>
</dbReference>
<feature type="region of interest" description="Disordered" evidence="1">
    <location>
        <begin position="126"/>
        <end position="174"/>
    </location>
</feature>
<dbReference type="Bgee" id="ENSMODG00000004798">
    <property type="expression patterns" value="Expressed in spinal cord and 18 other cell types or tissues"/>
</dbReference>
<protein>
    <recommendedName>
        <fullName evidence="2">PDZ domain-containing protein</fullName>
    </recommendedName>
</protein>
<organism evidence="3 4">
    <name type="scientific">Monodelphis domestica</name>
    <name type="common">Gray short-tailed opossum</name>
    <dbReference type="NCBI Taxonomy" id="13616"/>
    <lineage>
        <taxon>Eukaryota</taxon>
        <taxon>Metazoa</taxon>
        <taxon>Chordata</taxon>
        <taxon>Craniata</taxon>
        <taxon>Vertebrata</taxon>
        <taxon>Euteleostomi</taxon>
        <taxon>Mammalia</taxon>
        <taxon>Metatheria</taxon>
        <taxon>Didelphimorphia</taxon>
        <taxon>Didelphidae</taxon>
        <taxon>Monodelphis</taxon>
    </lineage>
</organism>
<dbReference type="PANTHER" id="PTHR14063">
    <property type="entry name" value="PROTEIN LIN-7 HOMOLOG"/>
    <property type="match status" value="1"/>
</dbReference>
<dbReference type="GO" id="GO:0046931">
    <property type="term" value="P:pore complex assembly"/>
    <property type="evidence" value="ECO:0000318"/>
    <property type="project" value="GO_Central"/>
</dbReference>
<dbReference type="GO" id="GO:0008582">
    <property type="term" value="P:regulation of synaptic assembly at neuromuscular junction"/>
    <property type="evidence" value="ECO:0000318"/>
    <property type="project" value="GO_Central"/>
</dbReference>
<proteinExistence type="predicted"/>
<dbReference type="HOGENOM" id="CLU_791196_0_0_1"/>
<dbReference type="InterPro" id="IPR051109">
    <property type="entry name" value="MAM_complex_regulator"/>
</dbReference>
<evidence type="ECO:0000313" key="4">
    <source>
        <dbReference type="Proteomes" id="UP000002280"/>
    </source>
</evidence>
<dbReference type="Pfam" id="PF00595">
    <property type="entry name" value="PDZ"/>
    <property type="match status" value="1"/>
</dbReference>
<dbReference type="InterPro" id="IPR001478">
    <property type="entry name" value="PDZ"/>
</dbReference>
<reference evidence="3" key="2">
    <citation type="submission" date="2025-08" db="UniProtKB">
        <authorList>
            <consortium name="Ensembl"/>
        </authorList>
    </citation>
    <scope>IDENTIFICATION</scope>
</reference>
<dbReference type="PROSITE" id="PS50106">
    <property type="entry name" value="PDZ"/>
    <property type="match status" value="1"/>
</dbReference>
<reference evidence="3 4" key="1">
    <citation type="journal article" date="2007" name="Nature">
        <title>Genome of the marsupial Monodelphis domestica reveals innovation in non-coding sequences.</title>
        <authorList>
            <person name="Mikkelsen T.S."/>
            <person name="Wakefield M.J."/>
            <person name="Aken B."/>
            <person name="Amemiya C.T."/>
            <person name="Chang J.L."/>
            <person name="Duke S."/>
            <person name="Garber M."/>
            <person name="Gentles A.J."/>
            <person name="Goodstadt L."/>
            <person name="Heger A."/>
            <person name="Jurka J."/>
            <person name="Kamal M."/>
            <person name="Mauceli E."/>
            <person name="Searle S.M."/>
            <person name="Sharpe T."/>
            <person name="Baker M.L."/>
            <person name="Batzer M.A."/>
            <person name="Benos P.V."/>
            <person name="Belov K."/>
            <person name="Clamp M."/>
            <person name="Cook A."/>
            <person name="Cuff J."/>
            <person name="Das R."/>
            <person name="Davidow L."/>
            <person name="Deakin J.E."/>
            <person name="Fazzari M.J."/>
            <person name="Glass J.L."/>
            <person name="Grabherr M."/>
            <person name="Greally J.M."/>
            <person name="Gu W."/>
            <person name="Hore T.A."/>
            <person name="Huttley G.A."/>
            <person name="Kleber M."/>
            <person name="Jirtle R.L."/>
            <person name="Koina E."/>
            <person name="Lee J.T."/>
            <person name="Mahony S."/>
            <person name="Marra M.A."/>
            <person name="Miller R.D."/>
            <person name="Nicholls R.D."/>
            <person name="Oda M."/>
            <person name="Papenfuss A.T."/>
            <person name="Parra Z.E."/>
            <person name="Pollock D.D."/>
            <person name="Ray D.A."/>
            <person name="Schein J.E."/>
            <person name="Speed T.P."/>
            <person name="Thompson K."/>
            <person name="VandeBerg J.L."/>
            <person name="Wade C.M."/>
            <person name="Walker J.A."/>
            <person name="Waters P.D."/>
            <person name="Webber C."/>
            <person name="Weidman J.R."/>
            <person name="Xie X."/>
            <person name="Zody M.C."/>
            <person name="Baldwin J."/>
            <person name="Abdouelleil A."/>
            <person name="Abdulkadir J."/>
            <person name="Abebe A."/>
            <person name="Abera B."/>
            <person name="Abreu J."/>
            <person name="Acer S.C."/>
            <person name="Aftuck L."/>
            <person name="Alexander A."/>
            <person name="An P."/>
            <person name="Anderson E."/>
            <person name="Anderson S."/>
            <person name="Arachi H."/>
            <person name="Azer M."/>
            <person name="Bachantsang P."/>
            <person name="Barry A."/>
            <person name="Bayul T."/>
            <person name="Berlin A."/>
            <person name="Bessette D."/>
            <person name="Bloom T."/>
            <person name="Bloom T."/>
            <person name="Boguslavskiy L."/>
            <person name="Bonnet C."/>
            <person name="Boukhgalter B."/>
            <person name="Bourzgui I."/>
            <person name="Brown A."/>
            <person name="Cahill P."/>
            <person name="Channer S."/>
            <person name="Cheshatsang Y."/>
            <person name="Chuda L."/>
            <person name="Citroen M."/>
            <person name="Collymore A."/>
            <person name="Cooke P."/>
            <person name="Costello M."/>
            <person name="D'Aco K."/>
            <person name="Daza R."/>
            <person name="De Haan G."/>
            <person name="DeGray S."/>
            <person name="DeMaso C."/>
            <person name="Dhargay N."/>
            <person name="Dooley K."/>
            <person name="Dooley E."/>
            <person name="Doricent M."/>
            <person name="Dorje P."/>
            <person name="Dorjee K."/>
            <person name="Dupes A."/>
            <person name="Elong R."/>
            <person name="Falk J."/>
            <person name="Farina A."/>
            <person name="Faro S."/>
            <person name="Ferguson D."/>
            <person name="Fisher S."/>
            <person name="Foley C.D."/>
            <person name="Franke A."/>
            <person name="Friedrich D."/>
            <person name="Gadbois L."/>
            <person name="Gearin G."/>
            <person name="Gearin C.R."/>
            <person name="Giannoukos G."/>
            <person name="Goode T."/>
            <person name="Graham J."/>
            <person name="Grandbois E."/>
            <person name="Grewal S."/>
            <person name="Gyaltsen K."/>
            <person name="Hafez N."/>
            <person name="Hagos B."/>
            <person name="Hall J."/>
            <person name="Henson C."/>
            <person name="Hollinger A."/>
            <person name="Honan T."/>
            <person name="Huard M.D."/>
            <person name="Hughes L."/>
            <person name="Hurhula B."/>
            <person name="Husby M.E."/>
            <person name="Kamat A."/>
            <person name="Kanga B."/>
            <person name="Kashin S."/>
            <person name="Khazanovich D."/>
            <person name="Kisner P."/>
            <person name="Lance K."/>
            <person name="Lara M."/>
            <person name="Lee W."/>
            <person name="Lennon N."/>
            <person name="Letendre F."/>
            <person name="LeVine R."/>
            <person name="Lipovsky A."/>
            <person name="Liu X."/>
            <person name="Liu J."/>
            <person name="Liu S."/>
            <person name="Lokyitsang T."/>
            <person name="Lokyitsang Y."/>
            <person name="Lubonja R."/>
            <person name="Lui A."/>
            <person name="MacDonald P."/>
            <person name="Magnisalis V."/>
            <person name="Maru K."/>
            <person name="Matthews C."/>
            <person name="McCusker W."/>
            <person name="McDonough S."/>
            <person name="Mehta T."/>
            <person name="Meldrim J."/>
            <person name="Meneus L."/>
            <person name="Mihai O."/>
            <person name="Mihalev A."/>
            <person name="Mihova T."/>
            <person name="Mittelman R."/>
            <person name="Mlenga V."/>
            <person name="Montmayeur A."/>
            <person name="Mulrain L."/>
            <person name="Navidi A."/>
            <person name="Naylor J."/>
            <person name="Negash T."/>
            <person name="Nguyen T."/>
            <person name="Nguyen N."/>
            <person name="Nicol R."/>
            <person name="Norbu C."/>
            <person name="Norbu N."/>
            <person name="Novod N."/>
            <person name="O'Neill B."/>
            <person name="Osman S."/>
            <person name="Markiewicz E."/>
            <person name="Oyono O.L."/>
            <person name="Patti C."/>
            <person name="Phunkhang P."/>
            <person name="Pierre F."/>
            <person name="Priest M."/>
            <person name="Raghuraman S."/>
            <person name="Rege F."/>
            <person name="Reyes R."/>
            <person name="Rise C."/>
            <person name="Rogov P."/>
            <person name="Ross K."/>
            <person name="Ryan E."/>
            <person name="Settipalli S."/>
            <person name="Shea T."/>
            <person name="Sherpa N."/>
            <person name="Shi L."/>
            <person name="Shih D."/>
            <person name="Sparrow T."/>
            <person name="Spaulding J."/>
            <person name="Stalker J."/>
            <person name="Stange-Thomann N."/>
            <person name="Stavropoulos S."/>
            <person name="Stone C."/>
            <person name="Strader C."/>
            <person name="Tesfaye S."/>
            <person name="Thomson T."/>
            <person name="Thoulutsang Y."/>
            <person name="Thoulutsang D."/>
            <person name="Topham K."/>
            <person name="Topping I."/>
            <person name="Tsamla T."/>
            <person name="Vassiliev H."/>
            <person name="Vo A."/>
            <person name="Wangchuk T."/>
            <person name="Wangdi T."/>
            <person name="Weiand M."/>
            <person name="Wilkinson J."/>
            <person name="Wilson A."/>
            <person name="Yadav S."/>
            <person name="Young G."/>
            <person name="Yu Q."/>
            <person name="Zembek L."/>
            <person name="Zhong D."/>
            <person name="Zimmer A."/>
            <person name="Zwirko Z."/>
            <person name="Jaffe D.B."/>
            <person name="Alvarez P."/>
            <person name="Brockman W."/>
            <person name="Butler J."/>
            <person name="Chin C."/>
            <person name="Gnerre S."/>
            <person name="MacCallum I."/>
            <person name="Graves J.A."/>
            <person name="Ponting C.P."/>
            <person name="Breen M."/>
            <person name="Samollow P.B."/>
            <person name="Lander E.S."/>
            <person name="Lindblad-Toh K."/>
        </authorList>
    </citation>
    <scope>NUCLEOTIDE SEQUENCE [LARGE SCALE GENOMIC DNA]</scope>
</reference>
<dbReference type="InterPro" id="IPR036034">
    <property type="entry name" value="PDZ_sf"/>
</dbReference>
<evidence type="ECO:0000313" key="3">
    <source>
        <dbReference type="Ensembl" id="ENSMODP00000005908.4"/>
    </source>
</evidence>
<name>F6VM95_MONDO</name>
<dbReference type="GO" id="GO:0016323">
    <property type="term" value="C:basolateral plasma membrane"/>
    <property type="evidence" value="ECO:0000318"/>
    <property type="project" value="GO_Central"/>
</dbReference>
<accession>F6VM95</accession>
<evidence type="ECO:0000256" key="1">
    <source>
        <dbReference type="SAM" id="MobiDB-lite"/>
    </source>
</evidence>
<evidence type="ECO:0000259" key="2">
    <source>
        <dbReference type="PROSITE" id="PS50106"/>
    </source>
</evidence>
<dbReference type="eggNOG" id="KOG3528">
    <property type="taxonomic scope" value="Eukaryota"/>
</dbReference>
<sequence length="416" mass="45291">RHPAQSPQVPHKPRGTSPPPSAEIAPPASRLAGRDRSRGTSFLPSSSFRKPSPPVQSHSAPLLRGLRGHSRPITACPLPTPPRRVLPAAHRPLPRLLLAEILPEASWAALGPPHFLTAKFQIGLGGASQSPGGRSGAGPQGRRRDPERRRAPGRLSPRPGRRGGRAGLSSPELPACRGPLRFRFRLSVTGTGNRKSKLAVAPEPQSSPSPDMEGQIPYDDYPVVFLPPYENPPAWIPPHELGFNIRGGKASQLGIFISKVIPDSDAHRAGLQEGDQVLAVNEVDFQDIEHSKVRGAHPGYGKRTPSFVGLGNEEEPVAALGGACWPCFSFRSTSTFQAVEILKTAREISMRVRFFPYSKYRSHRPLALETLVLVVCNCRGAWLIELFSTRNWEERGRQSLSLERTVPCLPVGFSPP</sequence>
<dbReference type="GO" id="GO:0030674">
    <property type="term" value="F:protein-macromolecule adaptor activity"/>
    <property type="evidence" value="ECO:0000318"/>
    <property type="project" value="GO_Central"/>
</dbReference>